<dbReference type="HOGENOM" id="CLU_017584_3_1_9"/>
<dbReference type="PANTHER" id="PTHR42885:SF2">
    <property type="entry name" value="HISTIDINOL-PHOSPHATE AMINOTRANSFERASE"/>
    <property type="match status" value="1"/>
</dbReference>
<evidence type="ECO:0000313" key="6">
    <source>
        <dbReference type="EMBL" id="EEX20783.1"/>
    </source>
</evidence>
<comment type="caution">
    <text evidence="6">The sequence shown here is derived from an EMBL/GenBank/DDBJ whole genome shotgun (WGS) entry which is preliminary data.</text>
</comment>
<protein>
    <submittedName>
        <fullName evidence="6">Histidinol-phosphate transaminase</fullName>
    </submittedName>
</protein>
<keyword evidence="2" id="KW-0032">Aminotransferase</keyword>
<dbReference type="Gene3D" id="3.90.1150.10">
    <property type="entry name" value="Aspartate Aminotransferase, domain 1"/>
    <property type="match status" value="1"/>
</dbReference>
<dbReference type="InterPro" id="IPR004839">
    <property type="entry name" value="Aminotransferase_I/II_large"/>
</dbReference>
<reference evidence="6" key="1">
    <citation type="submission" date="2009-09" db="EMBL/GenBank/DDBJ databases">
        <authorList>
            <person name="Weinstock G."/>
            <person name="Sodergren E."/>
            <person name="Clifton S."/>
            <person name="Fulton L."/>
            <person name="Fulton B."/>
            <person name="Courtney L."/>
            <person name="Fronick C."/>
            <person name="Harrison M."/>
            <person name="Strong C."/>
            <person name="Farmer C."/>
            <person name="Delahaunty K."/>
            <person name="Markovic C."/>
            <person name="Hall O."/>
            <person name="Minx P."/>
            <person name="Tomlinson C."/>
            <person name="Mitreva M."/>
            <person name="Nelson J."/>
            <person name="Hou S."/>
            <person name="Wollam A."/>
            <person name="Pepin K.H."/>
            <person name="Johnson M."/>
            <person name="Bhonagiri V."/>
            <person name="Nash W.E."/>
            <person name="Warren W."/>
            <person name="Chinwalla A."/>
            <person name="Mardis E.R."/>
            <person name="Wilson R.K."/>
        </authorList>
    </citation>
    <scope>NUCLEOTIDE SEQUENCE [LARGE SCALE GENOMIC DNA]</scope>
    <source>
        <strain evidence="6">DSM 20583</strain>
    </source>
</reference>
<dbReference type="EMBL" id="ABYU02000036">
    <property type="protein sequence ID" value="EEX20783.1"/>
    <property type="molecule type" value="Genomic_DNA"/>
</dbReference>
<dbReference type="SUPFAM" id="SSF53383">
    <property type="entry name" value="PLP-dependent transferases"/>
    <property type="match status" value="1"/>
</dbReference>
<dbReference type="RefSeq" id="WP_003023095.1">
    <property type="nucleotide sequence ID" value="NZ_CP022413.2"/>
</dbReference>
<sequence>MYYLNKNVEDLDRVFDQNKREGFLRLDLNENPGGLPQKFIEEVLSEITPEFVSQYPETLEFTEMLAQFVGTDIEHICLVNGSSEGIRYIIEAFSSPKGKIVGVTPTYAMFEVYSKMYDRNFIPVPYTENLEMPVSNIIEKLNPEIELLILLNPNNPMGNAYTEEEMKRVICKAKENEITVVIDEAYLYFYPKTFVEYALKEEHIFVTRTFSKLFSLAGCRLGYVVGWPEGIKMVQKLCTPHNVNAFAMKFAKAIIEKDGMLDDLIKLQKEGKAYLISSLQKHNYEFNAKEGNFIFIKPKTDAENLVKRMKLEKRILIKTYSGIGSLGNCLRVTTGEEKYMKQFLKALYELDK</sequence>
<dbReference type="STRING" id="537007.BLAHAN_06512"/>
<keyword evidence="7" id="KW-1185">Reference proteome</keyword>
<proteinExistence type="predicted"/>
<keyword evidence="4" id="KW-0663">Pyridoxal phosphate</keyword>
<evidence type="ECO:0000256" key="2">
    <source>
        <dbReference type="ARBA" id="ARBA00022576"/>
    </source>
</evidence>
<dbReference type="KEGG" id="bhan:CGC63_00485"/>
<dbReference type="InterPro" id="IPR015424">
    <property type="entry name" value="PyrdxlP-dep_Trfase"/>
</dbReference>
<comment type="cofactor">
    <cofactor evidence="1">
        <name>pyridoxal 5'-phosphate</name>
        <dbReference type="ChEBI" id="CHEBI:597326"/>
    </cofactor>
</comment>
<gene>
    <name evidence="6" type="ORF">BLAHAN_06512</name>
</gene>
<dbReference type="CDD" id="cd00609">
    <property type="entry name" value="AAT_like"/>
    <property type="match status" value="1"/>
</dbReference>
<dbReference type="GO" id="GO:0030170">
    <property type="term" value="F:pyridoxal phosphate binding"/>
    <property type="evidence" value="ECO:0007669"/>
    <property type="project" value="InterPro"/>
</dbReference>
<dbReference type="InterPro" id="IPR015421">
    <property type="entry name" value="PyrdxlP-dep_Trfase_major"/>
</dbReference>
<dbReference type="Pfam" id="PF00155">
    <property type="entry name" value="Aminotran_1_2"/>
    <property type="match status" value="1"/>
</dbReference>
<dbReference type="AlphaFoldDB" id="C9LAQ9"/>
<evidence type="ECO:0000256" key="4">
    <source>
        <dbReference type="ARBA" id="ARBA00022898"/>
    </source>
</evidence>
<dbReference type="Gene3D" id="3.40.640.10">
    <property type="entry name" value="Type I PLP-dependent aspartate aminotransferase-like (Major domain)"/>
    <property type="match status" value="1"/>
</dbReference>
<evidence type="ECO:0000259" key="5">
    <source>
        <dbReference type="Pfam" id="PF00155"/>
    </source>
</evidence>
<dbReference type="Proteomes" id="UP000003755">
    <property type="component" value="Unassembled WGS sequence"/>
</dbReference>
<evidence type="ECO:0000256" key="1">
    <source>
        <dbReference type="ARBA" id="ARBA00001933"/>
    </source>
</evidence>
<dbReference type="PANTHER" id="PTHR42885">
    <property type="entry name" value="HISTIDINOL-PHOSPHATE AMINOTRANSFERASE-RELATED"/>
    <property type="match status" value="1"/>
</dbReference>
<dbReference type="eggNOG" id="COG0079">
    <property type="taxonomic scope" value="Bacteria"/>
</dbReference>
<organism evidence="6 7">
    <name type="scientific">Blautia hansenii DSM 20583</name>
    <dbReference type="NCBI Taxonomy" id="537007"/>
    <lineage>
        <taxon>Bacteria</taxon>
        <taxon>Bacillati</taxon>
        <taxon>Bacillota</taxon>
        <taxon>Clostridia</taxon>
        <taxon>Lachnospirales</taxon>
        <taxon>Lachnospiraceae</taxon>
        <taxon>Blautia</taxon>
    </lineage>
</organism>
<accession>C9LAQ9</accession>
<evidence type="ECO:0000256" key="3">
    <source>
        <dbReference type="ARBA" id="ARBA00022679"/>
    </source>
</evidence>
<dbReference type="GO" id="GO:0008483">
    <property type="term" value="F:transaminase activity"/>
    <property type="evidence" value="ECO:0007669"/>
    <property type="project" value="UniProtKB-KW"/>
</dbReference>
<evidence type="ECO:0000313" key="7">
    <source>
        <dbReference type="Proteomes" id="UP000003755"/>
    </source>
</evidence>
<keyword evidence="3" id="KW-0808">Transferase</keyword>
<feature type="domain" description="Aminotransferase class I/classII large" evidence="5">
    <location>
        <begin position="24"/>
        <end position="347"/>
    </location>
</feature>
<dbReference type="InterPro" id="IPR015422">
    <property type="entry name" value="PyrdxlP-dep_Trfase_small"/>
</dbReference>
<name>C9LAQ9_BLAHA</name>